<dbReference type="Proteomes" id="UP001172102">
    <property type="component" value="Unassembled WGS sequence"/>
</dbReference>
<sequence>MPYVSLPEINLQRPRLRVSDRGLGCCPVAVPSPLLGRAQGVPFGATVPKPSRCSNPV</sequence>
<name>A0AA40A800_9PEZI</name>
<evidence type="ECO:0000313" key="1">
    <source>
        <dbReference type="EMBL" id="KAK0711008.1"/>
    </source>
</evidence>
<keyword evidence="2" id="KW-1185">Reference proteome</keyword>
<accession>A0AA40A800</accession>
<organism evidence="1 2">
    <name type="scientific">Lasiosphaeris hirsuta</name>
    <dbReference type="NCBI Taxonomy" id="260670"/>
    <lineage>
        <taxon>Eukaryota</taxon>
        <taxon>Fungi</taxon>
        <taxon>Dikarya</taxon>
        <taxon>Ascomycota</taxon>
        <taxon>Pezizomycotina</taxon>
        <taxon>Sordariomycetes</taxon>
        <taxon>Sordariomycetidae</taxon>
        <taxon>Sordariales</taxon>
        <taxon>Lasiosphaeriaceae</taxon>
        <taxon>Lasiosphaeris</taxon>
    </lineage>
</organism>
<evidence type="ECO:0000313" key="2">
    <source>
        <dbReference type="Proteomes" id="UP001172102"/>
    </source>
</evidence>
<proteinExistence type="predicted"/>
<dbReference type="AlphaFoldDB" id="A0AA40A800"/>
<gene>
    <name evidence="1" type="ORF">B0H67DRAFT_583966</name>
</gene>
<protein>
    <submittedName>
        <fullName evidence="1">Uncharacterized protein</fullName>
    </submittedName>
</protein>
<comment type="caution">
    <text evidence="1">The sequence shown here is derived from an EMBL/GenBank/DDBJ whole genome shotgun (WGS) entry which is preliminary data.</text>
</comment>
<dbReference type="EMBL" id="JAUKUA010000005">
    <property type="protein sequence ID" value="KAK0711008.1"/>
    <property type="molecule type" value="Genomic_DNA"/>
</dbReference>
<reference evidence="1" key="1">
    <citation type="submission" date="2023-06" db="EMBL/GenBank/DDBJ databases">
        <title>Genome-scale phylogeny and comparative genomics of the fungal order Sordariales.</title>
        <authorList>
            <consortium name="Lawrence Berkeley National Laboratory"/>
            <person name="Hensen N."/>
            <person name="Bonometti L."/>
            <person name="Westerberg I."/>
            <person name="Brannstrom I.O."/>
            <person name="Guillou S."/>
            <person name="Cros-Aarteil S."/>
            <person name="Calhoun S."/>
            <person name="Haridas S."/>
            <person name="Kuo A."/>
            <person name="Mondo S."/>
            <person name="Pangilinan J."/>
            <person name="Riley R."/>
            <person name="Labutti K."/>
            <person name="Andreopoulos B."/>
            <person name="Lipzen A."/>
            <person name="Chen C."/>
            <person name="Yanf M."/>
            <person name="Daum C."/>
            <person name="Ng V."/>
            <person name="Clum A."/>
            <person name="Steindorff A."/>
            <person name="Ohm R."/>
            <person name="Martin F."/>
            <person name="Silar P."/>
            <person name="Natvig D."/>
            <person name="Lalanne C."/>
            <person name="Gautier V."/>
            <person name="Ament-Velasquez S.L."/>
            <person name="Kruys A."/>
            <person name="Hutchinson M.I."/>
            <person name="Powell A.J."/>
            <person name="Barry K."/>
            <person name="Miller A.N."/>
            <person name="Grigoriev I.V."/>
            <person name="Debuchy R."/>
            <person name="Gladieux P."/>
            <person name="Thoren M.H."/>
            <person name="Johannesson H."/>
        </authorList>
    </citation>
    <scope>NUCLEOTIDE SEQUENCE</scope>
    <source>
        <strain evidence="1">SMH4607-1</strain>
    </source>
</reference>